<name>A0A0R2GZD7_WEIVI</name>
<evidence type="ECO:0000313" key="7">
    <source>
        <dbReference type="Proteomes" id="UP000051992"/>
    </source>
</evidence>
<evidence type="ECO:0000313" key="6">
    <source>
        <dbReference type="EMBL" id="KRN45816.1"/>
    </source>
</evidence>
<dbReference type="Proteomes" id="UP000051992">
    <property type="component" value="Unassembled WGS sequence"/>
</dbReference>
<evidence type="ECO:0000256" key="5">
    <source>
        <dbReference type="PIRSR" id="PIRSR019574-1"/>
    </source>
</evidence>
<sequence>MKKLMHLSLAILIVVAALFGMRTWFTHLENKSVGNSDQPQGNRTLTIYNWGDYIDPSILKAFQKETGYRVDYETFDSNEAMYTKVKQGGTHYDIAIPSEYMVEKMRQDNMLEPLDHRKLTGLKNYDPTFMNEPFDPKNKYSVPYFWGTLGIVYNDKFIKPGEIKSWNDLWQPKYKQQIMLVDSARDIMGMTLASNGESVNTKSLPELAAARGKLTTLMPNVKAIVADEIKTYMAQDEAALAVDYSGDAAEMMSRNKHLHYVVPNDGGNLWFDNIVIPKTVKNKDAAYAFINYMSRPDIAAKNAEYVGYATPNQAAWQRLPRTTRENPSWYPSKAVLSKLETYQNLGPTWTQRYNDDFLEFKMTNQ</sequence>
<dbReference type="PANTHER" id="PTHR30222:SF17">
    <property type="entry name" value="SPERMIDINE_PUTRESCINE-BINDING PERIPLASMIC PROTEIN"/>
    <property type="match status" value="1"/>
</dbReference>
<dbReference type="PATRIC" id="fig|1629.5.peg.1416"/>
<feature type="binding site" evidence="5">
    <location>
        <position position="100"/>
    </location>
    <ligand>
        <name>spermidine</name>
        <dbReference type="ChEBI" id="CHEBI:57834"/>
    </ligand>
</feature>
<dbReference type="CDD" id="cd13663">
    <property type="entry name" value="PBP2_PotD_PotF_like_2"/>
    <property type="match status" value="1"/>
</dbReference>
<dbReference type="GO" id="GO:0019808">
    <property type="term" value="F:polyamine binding"/>
    <property type="evidence" value="ECO:0007669"/>
    <property type="project" value="InterPro"/>
</dbReference>
<dbReference type="GO" id="GO:0042597">
    <property type="term" value="C:periplasmic space"/>
    <property type="evidence" value="ECO:0007669"/>
    <property type="project" value="UniProtKB-SubCell"/>
</dbReference>
<dbReference type="GO" id="GO:0015846">
    <property type="term" value="P:polyamine transport"/>
    <property type="evidence" value="ECO:0007669"/>
    <property type="project" value="InterPro"/>
</dbReference>
<dbReference type="PRINTS" id="PR00909">
    <property type="entry name" value="SPERMDNBNDNG"/>
</dbReference>
<keyword evidence="7" id="KW-1185">Reference proteome</keyword>
<evidence type="ECO:0000256" key="3">
    <source>
        <dbReference type="ARBA" id="ARBA00022729"/>
    </source>
</evidence>
<dbReference type="Pfam" id="PF13416">
    <property type="entry name" value="SBP_bac_8"/>
    <property type="match status" value="1"/>
</dbReference>
<dbReference type="AlphaFoldDB" id="A0A0R2GZD7"/>
<evidence type="ECO:0000256" key="2">
    <source>
        <dbReference type="ARBA" id="ARBA00022448"/>
    </source>
</evidence>
<proteinExistence type="predicted"/>
<dbReference type="Gene3D" id="3.40.190.10">
    <property type="entry name" value="Periplasmic binding protein-like II"/>
    <property type="match status" value="2"/>
</dbReference>
<protein>
    <submittedName>
        <fullName evidence="6">Spermidine putrescine abc superfamily atp binding cassette transporter, binding protein</fullName>
    </submittedName>
</protein>
<evidence type="ECO:0000256" key="1">
    <source>
        <dbReference type="ARBA" id="ARBA00004418"/>
    </source>
</evidence>
<comment type="caution">
    <text evidence="6">The sequence shown here is derived from an EMBL/GenBank/DDBJ whole genome shotgun (WGS) entry which is preliminary data.</text>
</comment>
<dbReference type="SUPFAM" id="SSF53850">
    <property type="entry name" value="Periplasmic binding protein-like II"/>
    <property type="match status" value="1"/>
</dbReference>
<dbReference type="EMBL" id="JQBM01000005">
    <property type="protein sequence ID" value="KRN45816.1"/>
    <property type="molecule type" value="Genomic_DNA"/>
</dbReference>
<dbReference type="PANTHER" id="PTHR30222">
    <property type="entry name" value="SPERMIDINE/PUTRESCINE-BINDING PERIPLASMIC PROTEIN"/>
    <property type="match status" value="1"/>
</dbReference>
<gene>
    <name evidence="6" type="ORF">IV50_GL001403</name>
</gene>
<evidence type="ECO:0000256" key="4">
    <source>
        <dbReference type="ARBA" id="ARBA00022764"/>
    </source>
</evidence>
<keyword evidence="4" id="KW-0574">Periplasm</keyword>
<dbReference type="PIRSF" id="PIRSF019574">
    <property type="entry name" value="Periplasmic_polyamine_BP"/>
    <property type="match status" value="1"/>
</dbReference>
<dbReference type="RefSeq" id="WP_057746991.1">
    <property type="nucleotide sequence ID" value="NZ_BJLU01000008.1"/>
</dbReference>
<keyword evidence="3" id="KW-0732">Signal</keyword>
<dbReference type="OrthoDB" id="9769319at2"/>
<keyword evidence="2" id="KW-0813">Transport</keyword>
<dbReference type="InterPro" id="IPR001188">
    <property type="entry name" value="Sperm_putr-bd"/>
</dbReference>
<comment type="subcellular location">
    <subcellularLocation>
        <location evidence="1">Periplasm</location>
    </subcellularLocation>
</comment>
<organism evidence="6 7">
    <name type="scientific">Weissella viridescens</name>
    <name type="common">Lactobacillus viridescens</name>
    <dbReference type="NCBI Taxonomy" id="1629"/>
    <lineage>
        <taxon>Bacteria</taxon>
        <taxon>Bacillati</taxon>
        <taxon>Bacillota</taxon>
        <taxon>Bacilli</taxon>
        <taxon>Lactobacillales</taxon>
        <taxon>Lactobacillaceae</taxon>
        <taxon>Weissella</taxon>
    </lineage>
</organism>
<accession>A0A0R2GZD7</accession>
<dbReference type="InterPro" id="IPR006059">
    <property type="entry name" value="SBP"/>
</dbReference>
<reference evidence="6 7" key="1">
    <citation type="journal article" date="2015" name="Genome Announc.">
        <title>Expanding the biotechnology potential of lactobacilli through comparative genomics of 213 strains and associated genera.</title>
        <authorList>
            <person name="Sun Z."/>
            <person name="Harris H.M."/>
            <person name="McCann A."/>
            <person name="Guo C."/>
            <person name="Argimon S."/>
            <person name="Zhang W."/>
            <person name="Yang X."/>
            <person name="Jeffery I.B."/>
            <person name="Cooney J.C."/>
            <person name="Kagawa T.F."/>
            <person name="Liu W."/>
            <person name="Song Y."/>
            <person name="Salvetti E."/>
            <person name="Wrobel A."/>
            <person name="Rasinkangas P."/>
            <person name="Parkhill J."/>
            <person name="Rea M.C."/>
            <person name="O'Sullivan O."/>
            <person name="Ritari J."/>
            <person name="Douillard F.P."/>
            <person name="Paul Ross R."/>
            <person name="Yang R."/>
            <person name="Briner A.E."/>
            <person name="Felis G.E."/>
            <person name="de Vos W.M."/>
            <person name="Barrangou R."/>
            <person name="Klaenhammer T.R."/>
            <person name="Caufield P.W."/>
            <person name="Cui Y."/>
            <person name="Zhang H."/>
            <person name="O'Toole P.W."/>
        </authorList>
    </citation>
    <scope>NUCLEOTIDE SEQUENCE [LARGE SCALE GENOMIC DNA]</scope>
    <source>
        <strain evidence="6 7">DSM 20410</strain>
    </source>
</reference>